<dbReference type="SUPFAM" id="SSF51182">
    <property type="entry name" value="RmlC-like cupins"/>
    <property type="match status" value="1"/>
</dbReference>
<dbReference type="KEGG" id="bne:DA69_08585"/>
<dbReference type="InterPro" id="IPR014710">
    <property type="entry name" value="RmlC-like_jellyroll"/>
</dbReference>
<dbReference type="Gene3D" id="2.60.120.10">
    <property type="entry name" value="Jelly Rolls"/>
    <property type="match status" value="1"/>
</dbReference>
<dbReference type="RefSeq" id="WP_025978316.1">
    <property type="nucleotide sequence ID" value="NZ_CP015614.1"/>
</dbReference>
<feature type="domain" description="DUF985" evidence="1">
    <location>
        <begin position="39"/>
        <end position="112"/>
    </location>
</feature>
<dbReference type="InterPro" id="IPR009327">
    <property type="entry name" value="Cupin_DUF985"/>
</dbReference>
<dbReference type="AlphaFoldDB" id="A0A172Y6D4"/>
<dbReference type="Proteomes" id="UP000077603">
    <property type="component" value="Chromosome"/>
</dbReference>
<dbReference type="Pfam" id="PF06172">
    <property type="entry name" value="Cupin_5"/>
    <property type="match status" value="1"/>
</dbReference>
<sequence length="123" mass="12999">MDFTVEEVIGNLGLQALDDGVWERAMAAAGGAEPCGVVSAYRLLTPEASHDWRAVEAEELWTVYMGAALEVELATEAGVRLETLTAGSGRWLTVPEGGWIRTRAIGGWCLAGRIGPVQGVGLS</sequence>
<keyword evidence="3" id="KW-1185">Reference proteome</keyword>
<evidence type="ECO:0000313" key="2">
    <source>
        <dbReference type="EMBL" id="ANF54791.1"/>
    </source>
</evidence>
<dbReference type="EMBL" id="CP015614">
    <property type="protein sequence ID" value="ANF54791.1"/>
    <property type="molecule type" value="Genomic_DNA"/>
</dbReference>
<gene>
    <name evidence="2" type="ORF">DA69_08585</name>
</gene>
<dbReference type="STRING" id="588932.DA69_08585"/>
<reference evidence="2 3" key="1">
    <citation type="journal article" date="2014" name="Genome Announc.">
        <title>Genome Sequence of a Promising Hydrogen-Producing Facultative Anaerobic Bacterium, Brevundimonas naejangsanensis Strain B1.</title>
        <authorList>
            <person name="Su H."/>
            <person name="Zhang T."/>
            <person name="Bao M."/>
            <person name="Jiang Y."/>
            <person name="Wang Y."/>
            <person name="Tan T."/>
        </authorList>
    </citation>
    <scope>NUCLEOTIDE SEQUENCE [LARGE SCALE GENOMIC DNA]</scope>
    <source>
        <strain evidence="2 3">B1</strain>
    </source>
</reference>
<evidence type="ECO:0000259" key="1">
    <source>
        <dbReference type="Pfam" id="PF06172"/>
    </source>
</evidence>
<organism evidence="2 3">
    <name type="scientific">Brevundimonas naejangsanensis</name>
    <dbReference type="NCBI Taxonomy" id="588932"/>
    <lineage>
        <taxon>Bacteria</taxon>
        <taxon>Pseudomonadati</taxon>
        <taxon>Pseudomonadota</taxon>
        <taxon>Alphaproteobacteria</taxon>
        <taxon>Caulobacterales</taxon>
        <taxon>Caulobacteraceae</taxon>
        <taxon>Brevundimonas</taxon>
    </lineage>
</organism>
<protein>
    <recommendedName>
        <fullName evidence="1">DUF985 domain-containing protein</fullName>
    </recommendedName>
</protein>
<proteinExistence type="predicted"/>
<accession>A0A172Y6D4</accession>
<dbReference type="InterPro" id="IPR011051">
    <property type="entry name" value="RmlC_Cupin_sf"/>
</dbReference>
<evidence type="ECO:0000313" key="3">
    <source>
        <dbReference type="Proteomes" id="UP000077603"/>
    </source>
</evidence>
<name>A0A172Y6D4_9CAUL</name>